<accession>A0A3N1L1Y6</accession>
<dbReference type="GO" id="GO:0008800">
    <property type="term" value="F:beta-lactamase activity"/>
    <property type="evidence" value="ECO:0007669"/>
    <property type="project" value="UniProtKB-UniRule"/>
</dbReference>
<evidence type="ECO:0000256" key="5">
    <source>
        <dbReference type="ARBA" id="ARBA00023251"/>
    </source>
</evidence>
<comment type="catalytic activity">
    <reaction evidence="1 6">
        <text>a beta-lactam + H2O = a substituted beta-amino acid</text>
        <dbReference type="Rhea" id="RHEA:20401"/>
        <dbReference type="ChEBI" id="CHEBI:15377"/>
        <dbReference type="ChEBI" id="CHEBI:35627"/>
        <dbReference type="ChEBI" id="CHEBI:140347"/>
        <dbReference type="EC" id="3.5.2.6"/>
    </reaction>
</comment>
<dbReference type="EC" id="3.5.2.6" evidence="3 6"/>
<proteinExistence type="inferred from homology"/>
<dbReference type="InterPro" id="IPR045155">
    <property type="entry name" value="Beta-lactam_cat"/>
</dbReference>
<dbReference type="PROSITE" id="PS00146">
    <property type="entry name" value="BETA_LACTAMASE_A"/>
    <property type="match status" value="1"/>
</dbReference>
<keyword evidence="5 6" id="KW-0046">Antibiotic resistance</keyword>
<dbReference type="Pfam" id="PF13354">
    <property type="entry name" value="Beta-lactamase2"/>
    <property type="match status" value="1"/>
</dbReference>
<comment type="caution">
    <text evidence="8">The sequence shown here is derived from an EMBL/GenBank/DDBJ whole genome shotgun (WGS) entry which is preliminary data.</text>
</comment>
<reference evidence="8 9" key="1">
    <citation type="submission" date="2018-11" db="EMBL/GenBank/DDBJ databases">
        <title>Genomic Encyclopedia of Type Strains, Phase IV (KMG-IV): sequencing the most valuable type-strain genomes for metagenomic binning, comparative biology and taxonomic classification.</title>
        <authorList>
            <person name="Goeker M."/>
        </authorList>
    </citation>
    <scope>NUCLEOTIDE SEQUENCE [LARGE SCALE GENOMIC DNA]</scope>
    <source>
        <strain evidence="8 9">DSM 5900</strain>
    </source>
</reference>
<dbReference type="PROSITE" id="PS51318">
    <property type="entry name" value="TAT"/>
    <property type="match status" value="1"/>
</dbReference>
<dbReference type="GO" id="GO:0030655">
    <property type="term" value="P:beta-lactam antibiotic catabolic process"/>
    <property type="evidence" value="ECO:0007669"/>
    <property type="project" value="InterPro"/>
</dbReference>
<dbReference type="NCBIfam" id="NF033103">
    <property type="entry name" value="bla_class_A"/>
    <property type="match status" value="1"/>
</dbReference>
<dbReference type="InterPro" id="IPR006311">
    <property type="entry name" value="TAT_signal"/>
</dbReference>
<evidence type="ECO:0000256" key="6">
    <source>
        <dbReference type="RuleBase" id="RU361140"/>
    </source>
</evidence>
<keyword evidence="9" id="KW-1185">Reference proteome</keyword>
<keyword evidence="4 6" id="KW-0378">Hydrolase</keyword>
<dbReference type="EMBL" id="RJKX01000015">
    <property type="protein sequence ID" value="ROP84476.1"/>
    <property type="molecule type" value="Genomic_DNA"/>
</dbReference>
<dbReference type="SUPFAM" id="SSF56601">
    <property type="entry name" value="beta-lactamase/transpeptidase-like"/>
    <property type="match status" value="1"/>
</dbReference>
<dbReference type="PANTHER" id="PTHR35333:SF3">
    <property type="entry name" value="BETA-LACTAMASE-TYPE TRANSPEPTIDASE FOLD CONTAINING PROTEIN"/>
    <property type="match status" value="1"/>
</dbReference>
<dbReference type="InterPro" id="IPR023650">
    <property type="entry name" value="Beta-lactam_class-A_AS"/>
</dbReference>
<dbReference type="Gene3D" id="3.40.710.10">
    <property type="entry name" value="DD-peptidase/beta-lactamase superfamily"/>
    <property type="match status" value="1"/>
</dbReference>
<dbReference type="InterPro" id="IPR012338">
    <property type="entry name" value="Beta-lactam/transpept-like"/>
</dbReference>
<dbReference type="RefSeq" id="WP_123692437.1">
    <property type="nucleotide sequence ID" value="NZ_AP019700.1"/>
</dbReference>
<evidence type="ECO:0000259" key="7">
    <source>
        <dbReference type="Pfam" id="PF13354"/>
    </source>
</evidence>
<feature type="domain" description="Beta-lactamase class A catalytic" evidence="7">
    <location>
        <begin position="52"/>
        <end position="269"/>
    </location>
</feature>
<evidence type="ECO:0000256" key="1">
    <source>
        <dbReference type="ARBA" id="ARBA00001526"/>
    </source>
</evidence>
<dbReference type="Proteomes" id="UP000278222">
    <property type="component" value="Unassembled WGS sequence"/>
</dbReference>
<dbReference type="InterPro" id="IPR000871">
    <property type="entry name" value="Beta-lactam_class-A"/>
</dbReference>
<evidence type="ECO:0000313" key="9">
    <source>
        <dbReference type="Proteomes" id="UP000278222"/>
    </source>
</evidence>
<evidence type="ECO:0000256" key="3">
    <source>
        <dbReference type="ARBA" id="ARBA00012865"/>
    </source>
</evidence>
<protein>
    <recommendedName>
        <fullName evidence="3 6">Beta-lactamase</fullName>
        <ecNumber evidence="3 6">3.5.2.6</ecNumber>
    </recommendedName>
</protein>
<comment type="similarity">
    <text evidence="2 6">Belongs to the class-A beta-lactamase family.</text>
</comment>
<dbReference type="PRINTS" id="PR00118">
    <property type="entry name" value="BLACTAMASEA"/>
</dbReference>
<evidence type="ECO:0000256" key="4">
    <source>
        <dbReference type="ARBA" id="ARBA00022801"/>
    </source>
</evidence>
<dbReference type="OrthoDB" id="9784149at2"/>
<evidence type="ECO:0000313" key="8">
    <source>
        <dbReference type="EMBL" id="ROP84476.1"/>
    </source>
</evidence>
<dbReference type="GO" id="GO:0046677">
    <property type="term" value="P:response to antibiotic"/>
    <property type="evidence" value="ECO:0007669"/>
    <property type="project" value="UniProtKB-UniRule"/>
</dbReference>
<evidence type="ECO:0000256" key="2">
    <source>
        <dbReference type="ARBA" id="ARBA00009009"/>
    </source>
</evidence>
<dbReference type="PANTHER" id="PTHR35333">
    <property type="entry name" value="BETA-LACTAMASE"/>
    <property type="match status" value="1"/>
</dbReference>
<organism evidence="8 9">
    <name type="scientific">Stella humosa</name>
    <dbReference type="NCBI Taxonomy" id="94"/>
    <lineage>
        <taxon>Bacteria</taxon>
        <taxon>Pseudomonadati</taxon>
        <taxon>Pseudomonadota</taxon>
        <taxon>Alphaproteobacteria</taxon>
        <taxon>Rhodospirillales</taxon>
        <taxon>Stellaceae</taxon>
        <taxon>Stella</taxon>
    </lineage>
</organism>
<dbReference type="AlphaFoldDB" id="A0A3N1L1Y6"/>
<sequence length="295" mass="31166">MSALLTRRAALVGSMLAGAGMALTARRSQAAVGDATQARLIELEARHGGRLGVSVLDTGSGQRTEHRANERFAMCSTFKLLAAAMVLERVDRNEERLDRRILFGSSDVVDYSPATGPRAGGEGMTMGEVCEAAMTLSDNTAGNLMLNSFGGPAAVTTYARGLGDTVTRLDRMETALNEAATGDPRDTTSPAAMVDNLARLTLGPALSEPSRAQLITWMVANRTGDRRLRAGFPDGWRVGDKTGTGGNGTAADIGVVWRPDRSPLVIAVYCAEVTASAERRNALFEQVARVISAVP</sequence>
<name>A0A3N1L1Y6_9PROT</name>
<gene>
    <name evidence="8" type="ORF">EDC65_3830</name>
</gene>